<gene>
    <name evidence="2" type="ORF">H0S73_00080</name>
</gene>
<keyword evidence="1" id="KW-1133">Transmembrane helix</keyword>
<keyword evidence="1" id="KW-0472">Membrane</keyword>
<dbReference type="AlphaFoldDB" id="A0A838BHC2"/>
<dbReference type="Proteomes" id="UP000572984">
    <property type="component" value="Unassembled WGS sequence"/>
</dbReference>
<evidence type="ECO:0000313" key="2">
    <source>
        <dbReference type="EMBL" id="MBA1154519.1"/>
    </source>
</evidence>
<sequence>MSTAQSKNAVAVPAGPQLQGRVDAIEGRRLYGWVWDRTRPTERLLVRISLNGENLASTTADMPRVDLRRNGIGDGGYAFEIELPDTAGQGTASLSVVAISPSTGEELVLQAPSQDERAAEAAINAPLNRVFDRLELLIEAQRRSQILQREAVESLRGTSTQINEIVAEENGIAAALDAVRANQTDLAQKISDIEVFHMRFDRVLADFGKQIDDLGSSVDRPMRRAVALLMAFGGISAVSAIAALIVLLRHPPW</sequence>
<evidence type="ECO:0000256" key="1">
    <source>
        <dbReference type="SAM" id="Phobius"/>
    </source>
</evidence>
<keyword evidence="1" id="KW-0812">Transmembrane</keyword>
<accession>A0A838BHC2</accession>
<reference evidence="2 3" key="1">
    <citation type="submission" date="2020-07" db="EMBL/GenBank/DDBJ databases">
        <title>Draft genome and description of Microvirga mediterraneensis Marseille-Q2068 sp. nov.</title>
        <authorList>
            <person name="Boxberger M."/>
        </authorList>
    </citation>
    <scope>NUCLEOTIDE SEQUENCE [LARGE SCALE GENOMIC DNA]</scope>
    <source>
        <strain evidence="2 3">Marseille-Q2068</strain>
    </source>
</reference>
<dbReference type="RefSeq" id="WP_181050221.1">
    <property type="nucleotide sequence ID" value="NZ_JACDXJ010000001.1"/>
</dbReference>
<organism evidence="2 3">
    <name type="scientific">Microvirga mediterraneensis</name>
    <dbReference type="NCBI Taxonomy" id="2754695"/>
    <lineage>
        <taxon>Bacteria</taxon>
        <taxon>Pseudomonadati</taxon>
        <taxon>Pseudomonadota</taxon>
        <taxon>Alphaproteobacteria</taxon>
        <taxon>Hyphomicrobiales</taxon>
        <taxon>Methylobacteriaceae</taxon>
        <taxon>Microvirga</taxon>
    </lineage>
</organism>
<feature type="transmembrane region" description="Helical" evidence="1">
    <location>
        <begin position="226"/>
        <end position="248"/>
    </location>
</feature>
<proteinExistence type="predicted"/>
<name>A0A838BHC2_9HYPH</name>
<evidence type="ECO:0000313" key="3">
    <source>
        <dbReference type="Proteomes" id="UP000572984"/>
    </source>
</evidence>
<dbReference type="EMBL" id="JACDXJ010000001">
    <property type="protein sequence ID" value="MBA1154519.1"/>
    <property type="molecule type" value="Genomic_DNA"/>
</dbReference>
<protein>
    <submittedName>
        <fullName evidence="2">Uncharacterized protein</fullName>
    </submittedName>
</protein>
<keyword evidence="3" id="KW-1185">Reference proteome</keyword>
<comment type="caution">
    <text evidence="2">The sequence shown here is derived from an EMBL/GenBank/DDBJ whole genome shotgun (WGS) entry which is preliminary data.</text>
</comment>